<evidence type="ECO:0000313" key="9">
    <source>
        <dbReference type="Proteomes" id="UP000676336"/>
    </source>
</evidence>
<evidence type="ECO:0000256" key="1">
    <source>
        <dbReference type="ARBA" id="ARBA00013038"/>
    </source>
</evidence>
<sequence length="212" mass="24371">FNDSSDNPTTLLLRAKAFLGVLVLNSSTNSITANTVGTIRPFMIFVTEEVFIGQLFDAYIFRISQVATISMRDNPEDEVFVSGIKKLFQGRSFYYASFFNPELNNNKRYFTKPYDITLCAQRMVHGHDSDIRFFWNRGLCLPLLKFNIDIRYWIPKIMCGGIETYRNPNEDIELWLISRLSCERAGTRFNVRGVNDDGAVANFVETEQVSNN</sequence>
<dbReference type="EMBL" id="CAJOBI010293393">
    <property type="protein sequence ID" value="CAF5160877.1"/>
    <property type="molecule type" value="Genomic_DNA"/>
</dbReference>
<dbReference type="GO" id="GO:0005783">
    <property type="term" value="C:endoplasmic reticulum"/>
    <property type="evidence" value="ECO:0007669"/>
    <property type="project" value="TreeGrafter"/>
</dbReference>
<dbReference type="InterPro" id="IPR002013">
    <property type="entry name" value="SAC_dom"/>
</dbReference>
<accession>A0A8S3GCZ5</accession>
<evidence type="ECO:0000256" key="4">
    <source>
        <dbReference type="ARBA" id="ARBA00040795"/>
    </source>
</evidence>
<comment type="catalytic activity">
    <reaction evidence="2">
        <text>a 1,2-diacyl-sn-glycero-3-phospho-(1D-myo-inositol-3-phosphate) + H2O = a 1,2-diacyl-sn-glycero-3-phospho-(1D-myo-inositol) + phosphate</text>
        <dbReference type="Rhea" id="RHEA:12316"/>
        <dbReference type="ChEBI" id="CHEBI:15377"/>
        <dbReference type="ChEBI" id="CHEBI:43474"/>
        <dbReference type="ChEBI" id="CHEBI:57880"/>
        <dbReference type="ChEBI" id="CHEBI:58088"/>
        <dbReference type="EC" id="3.1.3.64"/>
    </reaction>
    <physiologicalReaction direction="left-to-right" evidence="2">
        <dbReference type="Rhea" id="RHEA:12317"/>
    </physiologicalReaction>
</comment>
<feature type="non-terminal residue" evidence="8">
    <location>
        <position position="1"/>
    </location>
</feature>
<comment type="catalytic activity">
    <reaction evidence="3">
        <text>a 1,2-diacyl-sn-glycero-3-phospho-(1D-myo-inositol 4-phosphate) + H2O = a 1,2-diacyl-sn-glycero-3-phospho-(1D-myo-inositol) + phosphate</text>
        <dbReference type="Rhea" id="RHEA:55652"/>
        <dbReference type="ChEBI" id="CHEBI:15377"/>
        <dbReference type="ChEBI" id="CHEBI:43474"/>
        <dbReference type="ChEBI" id="CHEBI:57880"/>
        <dbReference type="ChEBI" id="CHEBI:58178"/>
    </reaction>
    <physiologicalReaction direction="left-to-right" evidence="3">
        <dbReference type="Rhea" id="RHEA:55653"/>
    </physiologicalReaction>
</comment>
<reference evidence="8" key="1">
    <citation type="submission" date="2021-02" db="EMBL/GenBank/DDBJ databases">
        <authorList>
            <person name="Nowell W R."/>
        </authorList>
    </citation>
    <scope>NUCLEOTIDE SEQUENCE</scope>
</reference>
<gene>
    <name evidence="8" type="ORF">SMN809_LOCUS64548</name>
</gene>
<proteinExistence type="predicted"/>
<protein>
    <recommendedName>
        <fullName evidence="4">Phosphatidylinositol-3-phosphatase SAC1</fullName>
        <ecNumber evidence="1">3.1.3.64</ecNumber>
    </recommendedName>
    <alternativeName>
        <fullName evidence="6">Phosphatidylinositol-4-phosphate phosphatase</fullName>
    </alternativeName>
    <alternativeName>
        <fullName evidence="5">Suppressor of actin mutations 1-like protein</fullName>
    </alternativeName>
</protein>
<evidence type="ECO:0000259" key="7">
    <source>
        <dbReference type="PROSITE" id="PS50275"/>
    </source>
</evidence>
<dbReference type="PANTHER" id="PTHR45662:SF2">
    <property type="entry name" value="PHOSPHATIDYLINOSITOL-3-PHOSPHATASE SAC1"/>
    <property type="match status" value="1"/>
</dbReference>
<evidence type="ECO:0000256" key="2">
    <source>
        <dbReference type="ARBA" id="ARBA00036631"/>
    </source>
</evidence>
<organism evidence="8 9">
    <name type="scientific">Rotaria magnacalcarata</name>
    <dbReference type="NCBI Taxonomy" id="392030"/>
    <lineage>
        <taxon>Eukaryota</taxon>
        <taxon>Metazoa</taxon>
        <taxon>Spiralia</taxon>
        <taxon>Gnathifera</taxon>
        <taxon>Rotifera</taxon>
        <taxon>Eurotatoria</taxon>
        <taxon>Bdelloidea</taxon>
        <taxon>Philodinida</taxon>
        <taxon>Philodinidae</taxon>
        <taxon>Rotaria</taxon>
    </lineage>
</organism>
<feature type="domain" description="SAC" evidence="7">
    <location>
        <begin position="99"/>
        <end position="212"/>
    </location>
</feature>
<name>A0A8S3GCZ5_9BILA</name>
<evidence type="ECO:0000256" key="6">
    <source>
        <dbReference type="ARBA" id="ARBA00041911"/>
    </source>
</evidence>
<dbReference type="AlphaFoldDB" id="A0A8S3GCZ5"/>
<dbReference type="PROSITE" id="PS50275">
    <property type="entry name" value="SAC"/>
    <property type="match status" value="1"/>
</dbReference>
<evidence type="ECO:0000313" key="8">
    <source>
        <dbReference type="EMBL" id="CAF5160877.1"/>
    </source>
</evidence>
<evidence type="ECO:0000256" key="5">
    <source>
        <dbReference type="ARBA" id="ARBA00041396"/>
    </source>
</evidence>
<dbReference type="Proteomes" id="UP000676336">
    <property type="component" value="Unassembled WGS sequence"/>
</dbReference>
<comment type="caution">
    <text evidence="8">The sequence shown here is derived from an EMBL/GenBank/DDBJ whole genome shotgun (WGS) entry which is preliminary data.</text>
</comment>
<dbReference type="GO" id="GO:0004438">
    <property type="term" value="F:phosphatidylinositol-3-phosphate phosphatase activity"/>
    <property type="evidence" value="ECO:0007669"/>
    <property type="project" value="UniProtKB-EC"/>
</dbReference>
<dbReference type="GO" id="GO:0043812">
    <property type="term" value="F:phosphatidylinositol-4-phosphate phosphatase activity"/>
    <property type="evidence" value="ECO:0007669"/>
    <property type="project" value="TreeGrafter"/>
</dbReference>
<dbReference type="PANTHER" id="PTHR45662">
    <property type="entry name" value="PHOSPHATIDYLINOSITIDE PHOSPHATASE SAC1"/>
    <property type="match status" value="1"/>
</dbReference>
<dbReference type="GO" id="GO:0046856">
    <property type="term" value="P:phosphatidylinositol dephosphorylation"/>
    <property type="evidence" value="ECO:0007669"/>
    <property type="project" value="TreeGrafter"/>
</dbReference>
<dbReference type="Pfam" id="PF02383">
    <property type="entry name" value="Syja_N"/>
    <property type="match status" value="1"/>
</dbReference>
<evidence type="ECO:0000256" key="3">
    <source>
        <dbReference type="ARBA" id="ARBA00036807"/>
    </source>
</evidence>
<dbReference type="EC" id="3.1.3.64" evidence="1"/>